<keyword evidence="2" id="KW-1185">Reference proteome</keyword>
<dbReference type="RefSeq" id="WP_114077172.1">
    <property type="nucleotide sequence ID" value="NZ_CP030918.1"/>
</dbReference>
<sequence length="62" mass="6649">MAAHSIAHALSAAGETEKAEFAHYLSRELQEFGLSADDATVRQVVAALDRFARPEHGRGDLG</sequence>
<dbReference type="OrthoDB" id="7775713at2"/>
<proteinExistence type="predicted"/>
<accession>A0A344PNC9</accession>
<name>A0A344PNC9_9RHOB</name>
<dbReference type="KEGG" id="pars:DRW48_15425"/>
<reference evidence="2" key="1">
    <citation type="submission" date="2018-07" db="EMBL/GenBank/DDBJ databases">
        <title>Genome sequencing of Paracoccus sp. SC2-6.</title>
        <authorList>
            <person name="Heo J."/>
            <person name="Kim S.-J."/>
            <person name="Kwon S.-W."/>
        </authorList>
    </citation>
    <scope>NUCLEOTIDE SEQUENCE [LARGE SCALE GENOMIC DNA]</scope>
    <source>
        <strain evidence="2">SC2-6</strain>
    </source>
</reference>
<protein>
    <submittedName>
        <fullName evidence="1">Uncharacterized protein</fullName>
    </submittedName>
</protein>
<evidence type="ECO:0000313" key="2">
    <source>
        <dbReference type="Proteomes" id="UP000252023"/>
    </source>
</evidence>
<organism evidence="1 2">
    <name type="scientific">Paracoccus suum</name>
    <dbReference type="NCBI Taxonomy" id="2259340"/>
    <lineage>
        <taxon>Bacteria</taxon>
        <taxon>Pseudomonadati</taxon>
        <taxon>Pseudomonadota</taxon>
        <taxon>Alphaproteobacteria</taxon>
        <taxon>Rhodobacterales</taxon>
        <taxon>Paracoccaceae</taxon>
        <taxon>Paracoccus</taxon>
    </lineage>
</organism>
<dbReference type="Proteomes" id="UP000252023">
    <property type="component" value="Chromosome"/>
</dbReference>
<evidence type="ECO:0000313" key="1">
    <source>
        <dbReference type="EMBL" id="AXC50884.1"/>
    </source>
</evidence>
<dbReference type="AlphaFoldDB" id="A0A344PNC9"/>
<gene>
    <name evidence="1" type="ORF">DRW48_15425</name>
</gene>
<dbReference type="EMBL" id="CP030918">
    <property type="protein sequence ID" value="AXC50884.1"/>
    <property type="molecule type" value="Genomic_DNA"/>
</dbReference>